<dbReference type="EMBL" id="NBSK02000003">
    <property type="protein sequence ID" value="KAJ0218741.1"/>
    <property type="molecule type" value="Genomic_DNA"/>
</dbReference>
<evidence type="ECO:0008006" key="3">
    <source>
        <dbReference type="Google" id="ProtNLM"/>
    </source>
</evidence>
<sequence length="81" mass="9453">MSLKGDLLKRLQEIDKKIDEGNRLESVINERSSKMVDLSQKAKIKWSIEGDENSKYYHCMLNKKRRQVSLKGVKVDGEWVT</sequence>
<evidence type="ECO:0000313" key="1">
    <source>
        <dbReference type="EMBL" id="KAJ0218741.1"/>
    </source>
</evidence>
<keyword evidence="2" id="KW-1185">Reference proteome</keyword>
<name>A0A9R1W9U3_LACSA</name>
<evidence type="ECO:0000313" key="2">
    <source>
        <dbReference type="Proteomes" id="UP000235145"/>
    </source>
</evidence>
<accession>A0A9R1W9U3</accession>
<comment type="caution">
    <text evidence="1">The sequence shown here is derived from an EMBL/GenBank/DDBJ whole genome shotgun (WGS) entry which is preliminary data.</text>
</comment>
<reference evidence="1 2" key="1">
    <citation type="journal article" date="2017" name="Nat. Commun.">
        <title>Genome assembly with in vitro proximity ligation data and whole-genome triplication in lettuce.</title>
        <authorList>
            <person name="Reyes-Chin-Wo S."/>
            <person name="Wang Z."/>
            <person name="Yang X."/>
            <person name="Kozik A."/>
            <person name="Arikit S."/>
            <person name="Song C."/>
            <person name="Xia L."/>
            <person name="Froenicke L."/>
            <person name="Lavelle D.O."/>
            <person name="Truco M.J."/>
            <person name="Xia R."/>
            <person name="Zhu S."/>
            <person name="Xu C."/>
            <person name="Xu H."/>
            <person name="Xu X."/>
            <person name="Cox K."/>
            <person name="Korf I."/>
            <person name="Meyers B.C."/>
            <person name="Michelmore R.W."/>
        </authorList>
    </citation>
    <scope>NUCLEOTIDE SEQUENCE [LARGE SCALE GENOMIC DNA]</scope>
    <source>
        <strain evidence="2">cv. Salinas</strain>
        <tissue evidence="1">Seedlings</tissue>
    </source>
</reference>
<protein>
    <recommendedName>
        <fullName evidence="3">RNA-directed DNA polymerase, eukaryota</fullName>
    </recommendedName>
</protein>
<proteinExistence type="predicted"/>
<gene>
    <name evidence="1" type="ORF">LSAT_V11C300133850</name>
</gene>
<dbReference type="Proteomes" id="UP000235145">
    <property type="component" value="Unassembled WGS sequence"/>
</dbReference>
<organism evidence="1 2">
    <name type="scientific">Lactuca sativa</name>
    <name type="common">Garden lettuce</name>
    <dbReference type="NCBI Taxonomy" id="4236"/>
    <lineage>
        <taxon>Eukaryota</taxon>
        <taxon>Viridiplantae</taxon>
        <taxon>Streptophyta</taxon>
        <taxon>Embryophyta</taxon>
        <taxon>Tracheophyta</taxon>
        <taxon>Spermatophyta</taxon>
        <taxon>Magnoliopsida</taxon>
        <taxon>eudicotyledons</taxon>
        <taxon>Gunneridae</taxon>
        <taxon>Pentapetalae</taxon>
        <taxon>asterids</taxon>
        <taxon>campanulids</taxon>
        <taxon>Asterales</taxon>
        <taxon>Asteraceae</taxon>
        <taxon>Cichorioideae</taxon>
        <taxon>Cichorieae</taxon>
        <taxon>Lactucinae</taxon>
        <taxon>Lactuca</taxon>
    </lineage>
</organism>
<dbReference type="AlphaFoldDB" id="A0A9R1W9U3"/>